<dbReference type="AlphaFoldDB" id="A0A6G0XVD2"/>
<organism evidence="1 2">
    <name type="scientific">Aphanomyces euteiches</name>
    <dbReference type="NCBI Taxonomy" id="100861"/>
    <lineage>
        <taxon>Eukaryota</taxon>
        <taxon>Sar</taxon>
        <taxon>Stramenopiles</taxon>
        <taxon>Oomycota</taxon>
        <taxon>Saprolegniomycetes</taxon>
        <taxon>Saprolegniales</taxon>
        <taxon>Verrucalvaceae</taxon>
        <taxon>Aphanomyces</taxon>
    </lineage>
</organism>
<sequence length="156" mass="17477">MREAPLPRNQELMAAMTDYSLGNYVREILHVMMERVVVAQPNDPLEFLIQVVKTDQRIAELDDASRFSRMDLRTVATKTKHLRAIFQEIQGKDGTTNLSRDSIVDRLLASKLLHKSFPRHAQEIVQAFGNKETAPAIVSSSGFVTTCLAVLSKPSP</sequence>
<dbReference type="Proteomes" id="UP000481153">
    <property type="component" value="Unassembled WGS sequence"/>
</dbReference>
<reference evidence="1 2" key="1">
    <citation type="submission" date="2019-07" db="EMBL/GenBank/DDBJ databases">
        <title>Genomics analysis of Aphanomyces spp. identifies a new class of oomycete effector associated with host adaptation.</title>
        <authorList>
            <person name="Gaulin E."/>
        </authorList>
    </citation>
    <scope>NUCLEOTIDE SEQUENCE [LARGE SCALE GENOMIC DNA]</scope>
    <source>
        <strain evidence="1 2">ATCC 201684</strain>
    </source>
</reference>
<evidence type="ECO:0000313" key="2">
    <source>
        <dbReference type="Proteomes" id="UP000481153"/>
    </source>
</evidence>
<dbReference type="EMBL" id="VJMJ01000009">
    <property type="protein sequence ID" value="KAF0744365.1"/>
    <property type="molecule type" value="Genomic_DNA"/>
</dbReference>
<dbReference type="VEuPathDB" id="FungiDB:AeMF1_016828"/>
<dbReference type="OrthoDB" id="71310at2759"/>
<keyword evidence="2" id="KW-1185">Reference proteome</keyword>
<proteinExistence type="predicted"/>
<comment type="caution">
    <text evidence="1">The sequence shown here is derived from an EMBL/GenBank/DDBJ whole genome shotgun (WGS) entry which is preliminary data.</text>
</comment>
<name>A0A6G0XVD2_9STRA</name>
<accession>A0A6G0XVD2</accession>
<gene>
    <name evidence="1" type="ORF">Ae201684_000851</name>
</gene>
<protein>
    <submittedName>
        <fullName evidence="1">Uncharacterized protein</fullName>
    </submittedName>
</protein>
<evidence type="ECO:0000313" key="1">
    <source>
        <dbReference type="EMBL" id="KAF0744365.1"/>
    </source>
</evidence>